<dbReference type="InterPro" id="IPR053441">
    <property type="entry name" value="2Fe2S_Ferredoxin"/>
</dbReference>
<dbReference type="InterPro" id="IPR036869">
    <property type="entry name" value="J_dom_sf"/>
</dbReference>
<evidence type="ECO:0000259" key="11">
    <source>
        <dbReference type="PROSITE" id="PS51085"/>
    </source>
</evidence>
<evidence type="ECO:0000256" key="5">
    <source>
        <dbReference type="ARBA" id="ARBA00022982"/>
    </source>
</evidence>
<feature type="region of interest" description="Disordered" evidence="9">
    <location>
        <begin position="25"/>
        <end position="104"/>
    </location>
</feature>
<dbReference type="SMART" id="SM00271">
    <property type="entry name" value="DnaJ"/>
    <property type="match status" value="1"/>
</dbReference>
<dbReference type="InterPro" id="IPR001623">
    <property type="entry name" value="DnaJ_domain"/>
</dbReference>
<keyword evidence="6" id="KW-0408">Iron</keyword>
<evidence type="ECO:0000256" key="3">
    <source>
        <dbReference type="ARBA" id="ARBA00022714"/>
    </source>
</evidence>
<dbReference type="InterPro" id="IPR006058">
    <property type="entry name" value="2Fe2S_fd_BS"/>
</dbReference>
<dbReference type="SUPFAM" id="SSF46565">
    <property type="entry name" value="Chaperone J-domain"/>
    <property type="match status" value="1"/>
</dbReference>
<dbReference type="Pfam" id="PF00226">
    <property type="entry name" value="DnaJ"/>
    <property type="match status" value="1"/>
</dbReference>
<proteinExistence type="inferred from homology"/>
<dbReference type="PANTHER" id="PTHR43112">
    <property type="entry name" value="FERREDOXIN"/>
    <property type="match status" value="1"/>
</dbReference>
<dbReference type="PROSITE" id="PS51085">
    <property type="entry name" value="2FE2S_FER_2"/>
    <property type="match status" value="1"/>
</dbReference>
<dbReference type="PRINTS" id="PR00625">
    <property type="entry name" value="JDOMAIN"/>
</dbReference>
<dbReference type="AlphaFoldDB" id="A0A4D6HFG9"/>
<evidence type="ECO:0000256" key="8">
    <source>
        <dbReference type="ARBA" id="ARBA00034078"/>
    </source>
</evidence>
<dbReference type="PANTHER" id="PTHR43112:SF3">
    <property type="entry name" value="FERREDOXIN-2, CHLOROPLASTIC"/>
    <property type="match status" value="1"/>
</dbReference>
<feature type="domain" description="J" evidence="10">
    <location>
        <begin position="3"/>
        <end position="70"/>
    </location>
</feature>
<comment type="cofactor">
    <cofactor evidence="8">
        <name>[2Fe-2S] cluster</name>
        <dbReference type="ChEBI" id="CHEBI:190135"/>
    </cofactor>
</comment>
<accession>A0A4D6HFG9</accession>
<dbReference type="NCBIfam" id="NF041393">
    <property type="entry name" value="Frdxn_Halo"/>
    <property type="match status" value="1"/>
</dbReference>
<evidence type="ECO:0000256" key="2">
    <source>
        <dbReference type="ARBA" id="ARBA00022448"/>
    </source>
</evidence>
<dbReference type="SUPFAM" id="SSF54292">
    <property type="entry name" value="2Fe-2S ferredoxin-like"/>
    <property type="match status" value="1"/>
</dbReference>
<evidence type="ECO:0000256" key="6">
    <source>
        <dbReference type="ARBA" id="ARBA00023004"/>
    </source>
</evidence>
<keyword evidence="2" id="KW-0813">Transport</keyword>
<dbReference type="RefSeq" id="WP_049993034.1">
    <property type="nucleotide sequence ID" value="NZ_CP031310.1"/>
</dbReference>
<keyword evidence="13" id="KW-1185">Reference proteome</keyword>
<evidence type="ECO:0000256" key="7">
    <source>
        <dbReference type="ARBA" id="ARBA00023014"/>
    </source>
</evidence>
<dbReference type="Gene3D" id="1.10.287.110">
    <property type="entry name" value="DnaJ domain"/>
    <property type="match status" value="1"/>
</dbReference>
<dbReference type="STRING" id="1457250.GCA_000755225_02158"/>
<gene>
    <name evidence="12" type="ORF">DV733_16390</name>
</gene>
<dbReference type="InterPro" id="IPR012675">
    <property type="entry name" value="Beta-grasp_dom_sf"/>
</dbReference>
<dbReference type="CDD" id="cd00207">
    <property type="entry name" value="fer2"/>
    <property type="match status" value="1"/>
</dbReference>
<dbReference type="GO" id="GO:0046872">
    <property type="term" value="F:metal ion binding"/>
    <property type="evidence" value="ECO:0007669"/>
    <property type="project" value="UniProtKB-KW"/>
</dbReference>
<dbReference type="EMBL" id="CP031310">
    <property type="protein sequence ID" value="QCC52713.1"/>
    <property type="molecule type" value="Genomic_DNA"/>
</dbReference>
<evidence type="ECO:0000256" key="9">
    <source>
        <dbReference type="SAM" id="MobiDB-lite"/>
    </source>
</evidence>
<comment type="similarity">
    <text evidence="1">Belongs to the 2Fe2S plant-type ferredoxin family.</text>
</comment>
<keyword evidence="7" id="KW-0411">Iron-sulfur</keyword>
<keyword evidence="3" id="KW-0001">2Fe-2S</keyword>
<evidence type="ECO:0000259" key="10">
    <source>
        <dbReference type="PROSITE" id="PS50076"/>
    </source>
</evidence>
<dbReference type="CDD" id="cd06257">
    <property type="entry name" value="DnaJ"/>
    <property type="match status" value="1"/>
</dbReference>
<dbReference type="InterPro" id="IPR036010">
    <property type="entry name" value="2Fe-2S_ferredoxin-like_sf"/>
</dbReference>
<dbReference type="Proteomes" id="UP000296706">
    <property type="component" value="Chromosome"/>
</dbReference>
<reference evidence="12 13" key="1">
    <citation type="journal article" date="2019" name="Nat. Commun.">
        <title>A new type of DNA phosphorothioation-based antiviral system in archaea.</title>
        <authorList>
            <person name="Xiong L."/>
            <person name="Liu S."/>
            <person name="Chen S."/>
            <person name="Xiao Y."/>
            <person name="Zhu B."/>
            <person name="Gao Y."/>
            <person name="Zhang Y."/>
            <person name="Chen B."/>
            <person name="Luo J."/>
            <person name="Deng Z."/>
            <person name="Chen X."/>
            <person name="Wang L."/>
            <person name="Chen S."/>
        </authorList>
    </citation>
    <scope>NUCLEOTIDE SEQUENCE [LARGE SCALE GENOMIC DNA]</scope>
    <source>
        <strain evidence="12 13">CBA1105</strain>
    </source>
</reference>
<dbReference type="Pfam" id="PF00111">
    <property type="entry name" value="Fer2"/>
    <property type="match status" value="1"/>
</dbReference>
<protein>
    <submittedName>
        <fullName evidence="12">Ferredoxin</fullName>
    </submittedName>
</protein>
<dbReference type="PROSITE" id="PS50076">
    <property type="entry name" value="DNAJ_2"/>
    <property type="match status" value="1"/>
</dbReference>
<organism evidence="12 13">
    <name type="scientific">Halapricum salinum</name>
    <dbReference type="NCBI Taxonomy" id="1457250"/>
    <lineage>
        <taxon>Archaea</taxon>
        <taxon>Methanobacteriati</taxon>
        <taxon>Methanobacteriota</taxon>
        <taxon>Stenosarchaea group</taxon>
        <taxon>Halobacteria</taxon>
        <taxon>Halobacteriales</taxon>
        <taxon>Haloarculaceae</taxon>
        <taxon>Halapricum</taxon>
    </lineage>
</organism>
<keyword evidence="5" id="KW-0249">Electron transport</keyword>
<dbReference type="PROSITE" id="PS00197">
    <property type="entry name" value="2FE2S_FER_1"/>
    <property type="match status" value="1"/>
</dbReference>
<evidence type="ECO:0000313" key="13">
    <source>
        <dbReference type="Proteomes" id="UP000296706"/>
    </source>
</evidence>
<evidence type="ECO:0000313" key="12">
    <source>
        <dbReference type="EMBL" id="QCC52713.1"/>
    </source>
</evidence>
<evidence type="ECO:0000256" key="4">
    <source>
        <dbReference type="ARBA" id="ARBA00022723"/>
    </source>
</evidence>
<feature type="compositionally biased region" description="Polar residues" evidence="9">
    <location>
        <begin position="63"/>
        <end position="74"/>
    </location>
</feature>
<dbReference type="GeneID" id="39849471"/>
<sequence length="242" mass="26555">MSSPYEILGIDPDADEQTLVDAYRKRVKEAHPDHGGSREEFQTVKEAYEAIRDGEADAGATARASQSESPTPSRSPKRARESTTSGDSSAATAPESSQDRPEQTVTVEYLNYEVLDDYGWEVADDDLFEKAGRAELDYEDYGKFVVKNNETLLEAAENRGFAWPFACRGGACTNCAVAIVDGEMPPPVGHILPDEMIEKGIRLSCLAAPVTEHTQVVYNVKHMPGVEELLLSPSRFEKAHSD</sequence>
<name>A0A4D6HFG9_9EURY</name>
<keyword evidence="4" id="KW-0479">Metal-binding</keyword>
<dbReference type="InterPro" id="IPR001041">
    <property type="entry name" value="2Fe-2S_ferredoxin-type"/>
</dbReference>
<feature type="compositionally biased region" description="Low complexity" evidence="9">
    <location>
        <begin position="82"/>
        <end position="93"/>
    </location>
</feature>
<evidence type="ECO:0000256" key="1">
    <source>
        <dbReference type="ARBA" id="ARBA00007874"/>
    </source>
</evidence>
<dbReference type="OrthoDB" id="213270at2157"/>
<dbReference type="KEGG" id="hsn:DV733_16390"/>
<feature type="domain" description="2Fe-2S ferredoxin-type" evidence="11">
    <location>
        <begin position="132"/>
        <end position="223"/>
    </location>
</feature>
<dbReference type="Gene3D" id="3.10.20.30">
    <property type="match status" value="1"/>
</dbReference>
<feature type="compositionally biased region" description="Basic and acidic residues" evidence="9">
    <location>
        <begin position="29"/>
        <end position="55"/>
    </location>
</feature>
<dbReference type="GO" id="GO:0051537">
    <property type="term" value="F:2 iron, 2 sulfur cluster binding"/>
    <property type="evidence" value="ECO:0007669"/>
    <property type="project" value="UniProtKB-KW"/>
</dbReference>